<protein>
    <submittedName>
        <fullName evidence="5">Carbohydrate ABC transporter substrate-binding protein</fullName>
    </submittedName>
</protein>
<gene>
    <name evidence="5" type="ORF">EOT10_25220</name>
</gene>
<proteinExistence type="inferred from homology"/>
<dbReference type="Gene3D" id="3.40.190.10">
    <property type="entry name" value="Periplasmic binding protein-like II"/>
    <property type="match status" value="2"/>
</dbReference>
<feature type="region of interest" description="Disordered" evidence="3">
    <location>
        <begin position="412"/>
        <end position="440"/>
    </location>
</feature>
<dbReference type="InterPro" id="IPR006059">
    <property type="entry name" value="SBP"/>
</dbReference>
<dbReference type="AlphaFoldDB" id="A0A3S2VUE8"/>
<feature type="signal peptide" evidence="4">
    <location>
        <begin position="1"/>
        <end position="18"/>
    </location>
</feature>
<dbReference type="InterPro" id="IPR050490">
    <property type="entry name" value="Bact_solute-bd_prot1"/>
</dbReference>
<comment type="similarity">
    <text evidence="1">Belongs to the bacterial solute-binding protein 1 family.</text>
</comment>
<dbReference type="SUPFAM" id="SSF53850">
    <property type="entry name" value="Periplasmic binding protein-like II"/>
    <property type="match status" value="1"/>
</dbReference>
<evidence type="ECO:0000256" key="4">
    <source>
        <dbReference type="SAM" id="SignalP"/>
    </source>
</evidence>
<feature type="chain" id="PRO_5039376277" evidence="4">
    <location>
        <begin position="19"/>
        <end position="440"/>
    </location>
</feature>
<dbReference type="PANTHER" id="PTHR43649:SF29">
    <property type="entry name" value="OSMOPROTECTIVE COMPOUNDS-BINDING PROTEIN GGTB"/>
    <property type="match status" value="1"/>
</dbReference>
<dbReference type="EMBL" id="RZYA01000013">
    <property type="protein sequence ID" value="RVU21328.1"/>
    <property type="molecule type" value="Genomic_DNA"/>
</dbReference>
<accession>A0A3S2VUE8</accession>
<evidence type="ECO:0000313" key="5">
    <source>
        <dbReference type="EMBL" id="RVU21328.1"/>
    </source>
</evidence>
<sequence length="440" mass="47473">MRGRAVRVLVAACLLALAALTGGCAGGPAHRTVVVLGPWTGAEGAAFEDALQRLSAGRGDRYVYKGTRSLRETLVAQLEAGAPPDVAILNSIGELTEYAADGKLEPLSPRAAERAYPPWSPTLMLDGRRRTYWVPLRVNLKSLVWSKRATPPGPPNWCVAMAAQATSGWPGTDWIEDILLHQAGPDTYTRWATGRLDWYRDPAVRRAFTTWAQLLGPRSTRSVEQSLTMSYEGTPDPAHPDDPRRGLLGGSLPGCTHEHQGSFIRYLYPGAAGEALRVEPSARYLRGQAAYKDTYEVSGDMAAVLTHNPAAQDLVKLLTSESGRAGWSRAAPEELRPFFPDASDPQPGDATGQAIASYLTRDADTLCFDASDVMPPVLRDAFYRAVLTYFQDPRPGTLDTLLSQLETVRSEIAGTPSGRSGPVRVPDDICAPPGSQGDPP</sequence>
<keyword evidence="2" id="KW-0813">Transport</keyword>
<keyword evidence="6" id="KW-1185">Reference proteome</keyword>
<keyword evidence="4" id="KW-0732">Signal</keyword>
<dbReference type="OrthoDB" id="8663148at2"/>
<dbReference type="Proteomes" id="UP000283128">
    <property type="component" value="Unassembled WGS sequence"/>
</dbReference>
<evidence type="ECO:0000256" key="3">
    <source>
        <dbReference type="SAM" id="MobiDB-lite"/>
    </source>
</evidence>
<evidence type="ECO:0000256" key="1">
    <source>
        <dbReference type="ARBA" id="ARBA00008520"/>
    </source>
</evidence>
<reference evidence="5 6" key="1">
    <citation type="submission" date="2019-01" db="EMBL/GenBank/DDBJ databases">
        <title>Genome sequences of Streptomyces and Rhizobium isolates collected from root and soil.</title>
        <authorList>
            <person name="Chhettri S."/>
            <person name="Sevigny J.L."/>
            <person name="Sen A."/>
            <person name="Ennis N."/>
            <person name="Tisa L."/>
        </authorList>
    </citation>
    <scope>NUCLEOTIDE SEQUENCE [LARGE SCALE GENOMIC DNA]</scope>
    <source>
        <strain evidence="5 6">San01</strain>
    </source>
</reference>
<dbReference type="PROSITE" id="PS51257">
    <property type="entry name" value="PROKAR_LIPOPROTEIN"/>
    <property type="match status" value="1"/>
</dbReference>
<feature type="region of interest" description="Disordered" evidence="3">
    <location>
        <begin position="225"/>
        <end position="247"/>
    </location>
</feature>
<dbReference type="PANTHER" id="PTHR43649">
    <property type="entry name" value="ARABINOSE-BINDING PROTEIN-RELATED"/>
    <property type="match status" value="1"/>
</dbReference>
<name>A0A3S2VUE8_9ACTN</name>
<evidence type="ECO:0000313" key="6">
    <source>
        <dbReference type="Proteomes" id="UP000283128"/>
    </source>
</evidence>
<comment type="caution">
    <text evidence="5">The sequence shown here is derived from an EMBL/GenBank/DDBJ whole genome shotgun (WGS) entry which is preliminary data.</text>
</comment>
<evidence type="ECO:0000256" key="2">
    <source>
        <dbReference type="ARBA" id="ARBA00022448"/>
    </source>
</evidence>
<dbReference type="Pfam" id="PF01547">
    <property type="entry name" value="SBP_bac_1"/>
    <property type="match status" value="1"/>
</dbReference>
<organism evidence="5 6">
    <name type="scientific">Streptomyces antnestii</name>
    <dbReference type="NCBI Taxonomy" id="2494256"/>
    <lineage>
        <taxon>Bacteria</taxon>
        <taxon>Bacillati</taxon>
        <taxon>Actinomycetota</taxon>
        <taxon>Actinomycetes</taxon>
        <taxon>Kitasatosporales</taxon>
        <taxon>Streptomycetaceae</taxon>
        <taxon>Streptomyces</taxon>
    </lineage>
</organism>